<name>A0A6G1E5Z5_9ORYZ</name>
<evidence type="ECO:0000313" key="3">
    <source>
        <dbReference type="Proteomes" id="UP000479710"/>
    </source>
</evidence>
<dbReference type="Proteomes" id="UP000479710">
    <property type="component" value="Unassembled WGS sequence"/>
</dbReference>
<feature type="compositionally biased region" description="Low complexity" evidence="1">
    <location>
        <begin position="43"/>
        <end position="54"/>
    </location>
</feature>
<evidence type="ECO:0000313" key="2">
    <source>
        <dbReference type="EMBL" id="KAF0919976.1"/>
    </source>
</evidence>
<proteinExistence type="predicted"/>
<keyword evidence="3" id="KW-1185">Reference proteome</keyword>
<feature type="compositionally biased region" description="Basic and acidic residues" evidence="1">
    <location>
        <begin position="111"/>
        <end position="120"/>
    </location>
</feature>
<organism evidence="2 3">
    <name type="scientific">Oryza meyeriana var. granulata</name>
    <dbReference type="NCBI Taxonomy" id="110450"/>
    <lineage>
        <taxon>Eukaryota</taxon>
        <taxon>Viridiplantae</taxon>
        <taxon>Streptophyta</taxon>
        <taxon>Embryophyta</taxon>
        <taxon>Tracheophyta</taxon>
        <taxon>Spermatophyta</taxon>
        <taxon>Magnoliopsida</taxon>
        <taxon>Liliopsida</taxon>
        <taxon>Poales</taxon>
        <taxon>Poaceae</taxon>
        <taxon>BOP clade</taxon>
        <taxon>Oryzoideae</taxon>
        <taxon>Oryzeae</taxon>
        <taxon>Oryzinae</taxon>
        <taxon>Oryza</taxon>
        <taxon>Oryza meyeriana</taxon>
    </lineage>
</organism>
<sequence>MAALLITARGGIQVASAQRLGNGRCRGVQSLCDGHRGPRQQDSGNGSAATGAGTPRQQALGDGGEAELRSRGGRWTAAKQGSAAAESPSTLQHTGSTINIAAHRKRHLHYQEKRDEEKGELTSSGSRGEGRRRIDASGALGRRPGDVKHGPAVVAQIDDLWSTTCGVNADRSLAVAAVVAQIDARAVRRWCSASSRCNKNKY</sequence>
<evidence type="ECO:0000256" key="1">
    <source>
        <dbReference type="SAM" id="MobiDB-lite"/>
    </source>
</evidence>
<accession>A0A6G1E5Z5</accession>
<feature type="region of interest" description="Disordered" evidence="1">
    <location>
        <begin position="31"/>
        <end position="73"/>
    </location>
</feature>
<comment type="caution">
    <text evidence="2">The sequence shown here is derived from an EMBL/GenBank/DDBJ whole genome shotgun (WGS) entry which is preliminary data.</text>
</comment>
<reference evidence="2 3" key="1">
    <citation type="submission" date="2019-11" db="EMBL/GenBank/DDBJ databases">
        <title>Whole genome sequence of Oryza granulata.</title>
        <authorList>
            <person name="Li W."/>
        </authorList>
    </citation>
    <scope>NUCLEOTIDE SEQUENCE [LARGE SCALE GENOMIC DNA]</scope>
    <source>
        <strain evidence="3">cv. Menghai</strain>
        <tissue evidence="2">Leaf</tissue>
    </source>
</reference>
<protein>
    <submittedName>
        <fullName evidence="2">Uncharacterized protein</fullName>
    </submittedName>
</protein>
<gene>
    <name evidence="2" type="ORF">E2562_032434</name>
</gene>
<feature type="region of interest" description="Disordered" evidence="1">
    <location>
        <begin position="111"/>
        <end position="149"/>
    </location>
</feature>
<dbReference type="EMBL" id="SPHZ02000005">
    <property type="protein sequence ID" value="KAF0919976.1"/>
    <property type="molecule type" value="Genomic_DNA"/>
</dbReference>
<dbReference type="AlphaFoldDB" id="A0A6G1E5Z5"/>